<dbReference type="Pfam" id="PF20420">
    <property type="entry name" value="DUF6702"/>
    <property type="match status" value="1"/>
</dbReference>
<keyword evidence="3" id="KW-1185">Reference proteome</keyword>
<evidence type="ECO:0000256" key="1">
    <source>
        <dbReference type="SAM" id="Phobius"/>
    </source>
</evidence>
<keyword evidence="1" id="KW-1133">Transmembrane helix</keyword>
<name>A0ABR9AIH7_9BACT</name>
<gene>
    <name evidence="2" type="ORF">IFO69_07625</name>
</gene>
<dbReference type="EMBL" id="JACYTQ010000002">
    <property type="protein sequence ID" value="MBD8488608.1"/>
    <property type="molecule type" value="Genomic_DNA"/>
</dbReference>
<reference evidence="2 3" key="1">
    <citation type="submission" date="2020-09" db="EMBL/GenBank/DDBJ databases">
        <title>Echinicola sp. CAU 1574 isolated from sand of Sido Beach.</title>
        <authorList>
            <person name="Kim W."/>
        </authorList>
    </citation>
    <scope>NUCLEOTIDE SEQUENCE [LARGE SCALE GENOMIC DNA]</scope>
    <source>
        <strain evidence="2 3">CAU 1574</strain>
    </source>
</reference>
<dbReference type="InterPro" id="IPR046525">
    <property type="entry name" value="DUF6702"/>
</dbReference>
<dbReference type="RefSeq" id="WP_192009468.1">
    <property type="nucleotide sequence ID" value="NZ_JACYTQ010000002.1"/>
</dbReference>
<feature type="transmembrane region" description="Helical" evidence="1">
    <location>
        <begin position="6"/>
        <end position="24"/>
    </location>
</feature>
<comment type="caution">
    <text evidence="2">The sequence shown here is derived from an EMBL/GenBank/DDBJ whole genome shotgun (WGS) entry which is preliminary data.</text>
</comment>
<accession>A0ABR9AIH7</accession>
<proteinExistence type="predicted"/>
<organism evidence="2 3">
    <name type="scientific">Echinicola arenosa</name>
    <dbReference type="NCBI Taxonomy" id="2774144"/>
    <lineage>
        <taxon>Bacteria</taxon>
        <taxon>Pseudomonadati</taxon>
        <taxon>Bacteroidota</taxon>
        <taxon>Cytophagia</taxon>
        <taxon>Cytophagales</taxon>
        <taxon>Cyclobacteriaceae</taxon>
        <taxon>Echinicola</taxon>
    </lineage>
</organism>
<keyword evidence="1" id="KW-0472">Membrane</keyword>
<protein>
    <submittedName>
        <fullName evidence="2">Uncharacterized protein</fullName>
    </submittedName>
</protein>
<dbReference type="Proteomes" id="UP000647133">
    <property type="component" value="Unassembled WGS sequence"/>
</dbReference>
<keyword evidence="1" id="KW-0812">Transmembrane</keyword>
<sequence>MLYNYIVISILGWMVFFHPFYISVTDINYNEKSASLEVAQKIFWDDFEDVLSEQEGNRVDFLNPENPQKLEKLVEKYLIDKNHILVNGDTAQLSYIGYEIEEDAAWFYMEAKKVSRPHTVMVKNDILIHYFPDQRNMVNFYVDKSPKTLILYKDHESGTLAFE</sequence>
<evidence type="ECO:0000313" key="2">
    <source>
        <dbReference type="EMBL" id="MBD8488608.1"/>
    </source>
</evidence>
<evidence type="ECO:0000313" key="3">
    <source>
        <dbReference type="Proteomes" id="UP000647133"/>
    </source>
</evidence>